<sequence length="259" mass="27888">MIYKTTNIYLEAVDQALPGFVRGLYIVGSAALNAWQPGASDIDAIIYTSRPASGDDLAVLAKIHQNMPPRPYFDPVYLEPALAGEWPMHQEPAPFVVDGALQPAGKPCGELTPVVGLVLQKYGIRVRGPEINLKIDPAELLRYNLENLRDYWQAGVVGADEQLAAMDQAEPVDADSVVWTVTGPARLHRTAATGDIIAKTAAAGYLAELFPRYAGLAARAAAHRAGTPQVFTVTDLRAAIASVNEVAEDAWRRFGPLTT</sequence>
<evidence type="ECO:0000313" key="2">
    <source>
        <dbReference type="EMBL" id="GIE06680.1"/>
    </source>
</evidence>
<proteinExistence type="predicted"/>
<reference evidence="2 3" key="1">
    <citation type="submission" date="2021-01" db="EMBL/GenBank/DDBJ databases">
        <title>Whole genome shotgun sequence of Actinoplanes durhamensis NBRC 14914.</title>
        <authorList>
            <person name="Komaki H."/>
            <person name="Tamura T."/>
        </authorList>
    </citation>
    <scope>NUCLEOTIDE SEQUENCE [LARGE SCALE GENOMIC DNA]</scope>
    <source>
        <strain evidence="2 3">NBRC 14914</strain>
    </source>
</reference>
<organism evidence="2 3">
    <name type="scientific">Paractinoplanes durhamensis</name>
    <dbReference type="NCBI Taxonomy" id="113563"/>
    <lineage>
        <taxon>Bacteria</taxon>
        <taxon>Bacillati</taxon>
        <taxon>Actinomycetota</taxon>
        <taxon>Actinomycetes</taxon>
        <taxon>Micromonosporales</taxon>
        <taxon>Micromonosporaceae</taxon>
        <taxon>Paractinoplanes</taxon>
    </lineage>
</organism>
<keyword evidence="3" id="KW-1185">Reference proteome</keyword>
<dbReference type="InterPro" id="IPR043519">
    <property type="entry name" value="NT_sf"/>
</dbReference>
<dbReference type="InterPro" id="IPR002934">
    <property type="entry name" value="Polymerase_NTP_transf_dom"/>
</dbReference>
<comment type="caution">
    <text evidence="2">The sequence shown here is derived from an EMBL/GenBank/DDBJ whole genome shotgun (WGS) entry which is preliminary data.</text>
</comment>
<feature type="domain" description="Polymerase nucleotidyl transferase" evidence="1">
    <location>
        <begin position="10"/>
        <end position="68"/>
    </location>
</feature>
<accession>A0ABQ3ZA19</accession>
<dbReference type="Proteomes" id="UP000637628">
    <property type="component" value="Unassembled WGS sequence"/>
</dbReference>
<protein>
    <recommendedName>
        <fullName evidence="1">Polymerase nucleotidyl transferase domain-containing protein</fullName>
    </recommendedName>
</protein>
<dbReference type="RefSeq" id="WP_203734534.1">
    <property type="nucleotide sequence ID" value="NZ_BAAATX010000019.1"/>
</dbReference>
<dbReference type="EMBL" id="BOML01000066">
    <property type="protein sequence ID" value="GIE06680.1"/>
    <property type="molecule type" value="Genomic_DNA"/>
</dbReference>
<name>A0ABQ3ZA19_9ACTN</name>
<dbReference type="Pfam" id="PF01909">
    <property type="entry name" value="NTP_transf_2"/>
    <property type="match status" value="1"/>
</dbReference>
<evidence type="ECO:0000259" key="1">
    <source>
        <dbReference type="Pfam" id="PF01909"/>
    </source>
</evidence>
<evidence type="ECO:0000313" key="3">
    <source>
        <dbReference type="Proteomes" id="UP000637628"/>
    </source>
</evidence>
<dbReference type="SUPFAM" id="SSF81301">
    <property type="entry name" value="Nucleotidyltransferase"/>
    <property type="match status" value="1"/>
</dbReference>
<gene>
    <name evidence="2" type="ORF">Adu01nite_80300</name>
</gene>